<organism evidence="1 2">
    <name type="scientific">Chlorovirus heliozoae</name>
    <dbReference type="NCBI Taxonomy" id="322019"/>
    <lineage>
        <taxon>Viruses</taxon>
        <taxon>Varidnaviria</taxon>
        <taxon>Bamfordvirae</taxon>
        <taxon>Nucleocytoviricota</taxon>
        <taxon>Megaviricetes</taxon>
        <taxon>Algavirales</taxon>
        <taxon>Phycodnaviridae</taxon>
        <taxon>Chlorovirus</taxon>
    </lineage>
</organism>
<accession>A7K8N9</accession>
<name>A7K8N9_9PHYC</name>
<evidence type="ECO:0000313" key="1">
    <source>
        <dbReference type="EMBL" id="ABT16413.1"/>
    </source>
</evidence>
<sequence>MRLVGEGKATHTGHHAEHVVVLGVDVEVGEGNGGVGGHGLALAQAVGHVGDHVVGVHGGGLVGQGQGGVINAREVASAAGLATGRLERERVQVHAGRDHGAHGLVGLHLVEVRALAAGETVLAVELDLGRVQGGQLLVEGGGVGSVTNGGVGVDADVGQGGVAAVRVVRAGGEVPGQVLGGVVEVHADVLAGLGGGGDGGSLGAGELQLLDQVLVGQLGEASALLGVQENVVHVHGHLGSGHGGTVGEAGGGAGSVGGDTVHGGREREVELHFVVLQGDQGQGQAGGLVEEEDQGHVEALGGADGLVVHVVGHATVVHAVVVHAEDGVVGAEPVVVVLVDALATDLELHILQQLLGGVEGGTNALEHELDHDVGDQVTVTGDLGADLVAEANGTVDGLLNGLNGEVGVAAVHGLEESNLGVASQVHVLGTIGDEL</sequence>
<reference evidence="1 2" key="1">
    <citation type="submission" date="2006-09" db="EMBL/GenBank/DDBJ databases">
        <title>Sequence and annotation of the 288-kb ATCV-1 virus that infects an endosymbiotic Chlorella strain of the heliozoon Acanthocystis turfacea.</title>
        <authorList>
            <person name="Fitzgerald L.A."/>
            <person name="Graves M.V."/>
            <person name="Li X."/>
            <person name="Pfitzner A.J.P."/>
            <person name="Hartigan J."/>
            <person name="Van Etten J.L."/>
        </authorList>
    </citation>
    <scope>NUCLEOTIDE SEQUENCE [LARGE SCALE GENOMIC DNA]</scope>
    <source>
        <strain evidence="1 2">ATCV-1</strain>
    </source>
</reference>
<evidence type="ECO:0000313" key="2">
    <source>
        <dbReference type="Proteomes" id="UP000202420"/>
    </source>
</evidence>
<dbReference type="EMBL" id="EF101928">
    <property type="protein sequence ID" value="ABT16413.1"/>
    <property type="molecule type" value="Genomic_DNA"/>
</dbReference>
<dbReference type="RefSeq" id="YP_001426760.1">
    <property type="nucleotide sequence ID" value="NC_008724.1"/>
</dbReference>
<proteinExistence type="predicted"/>
<keyword evidence="2" id="KW-1185">Reference proteome</keyword>
<dbReference type="Proteomes" id="UP000202420">
    <property type="component" value="Segment"/>
</dbReference>
<gene>
    <name evidence="1" type="primary">z279R</name>
    <name evidence="1" type="ORF">ATCV1_z279R</name>
</gene>
<dbReference type="GeneID" id="5470345"/>
<protein>
    <submittedName>
        <fullName evidence="1">Uncharacterized protein z279R</fullName>
    </submittedName>
</protein>
<dbReference type="KEGG" id="vg:5470345"/>